<feature type="region of interest" description="Disordered" evidence="1">
    <location>
        <begin position="70"/>
        <end position="89"/>
    </location>
</feature>
<reference evidence="2 3" key="1">
    <citation type="submission" date="2019-11" db="EMBL/GenBank/DDBJ databases">
        <title>Whole genome sequence of Oryza granulata.</title>
        <authorList>
            <person name="Li W."/>
        </authorList>
    </citation>
    <scope>NUCLEOTIDE SEQUENCE [LARGE SCALE GENOMIC DNA]</scope>
    <source>
        <strain evidence="3">cv. Menghai</strain>
        <tissue evidence="2">Leaf</tissue>
    </source>
</reference>
<organism evidence="2 3">
    <name type="scientific">Oryza meyeriana var. granulata</name>
    <dbReference type="NCBI Taxonomy" id="110450"/>
    <lineage>
        <taxon>Eukaryota</taxon>
        <taxon>Viridiplantae</taxon>
        <taxon>Streptophyta</taxon>
        <taxon>Embryophyta</taxon>
        <taxon>Tracheophyta</taxon>
        <taxon>Spermatophyta</taxon>
        <taxon>Magnoliopsida</taxon>
        <taxon>Liliopsida</taxon>
        <taxon>Poales</taxon>
        <taxon>Poaceae</taxon>
        <taxon>BOP clade</taxon>
        <taxon>Oryzoideae</taxon>
        <taxon>Oryzeae</taxon>
        <taxon>Oryzinae</taxon>
        <taxon>Oryza</taxon>
        <taxon>Oryza meyeriana</taxon>
    </lineage>
</organism>
<dbReference type="EMBL" id="SPHZ02000010">
    <property type="protein sequence ID" value="KAF0897040.1"/>
    <property type="molecule type" value="Genomic_DNA"/>
</dbReference>
<dbReference type="AlphaFoldDB" id="A0A6G1CA42"/>
<protein>
    <submittedName>
        <fullName evidence="2">Uncharacterized protein</fullName>
    </submittedName>
</protein>
<comment type="caution">
    <text evidence="2">The sequence shown here is derived from an EMBL/GenBank/DDBJ whole genome shotgun (WGS) entry which is preliminary data.</text>
</comment>
<dbReference type="Proteomes" id="UP000479710">
    <property type="component" value="Unassembled WGS sequence"/>
</dbReference>
<name>A0A6G1CA42_9ORYZ</name>
<evidence type="ECO:0000256" key="1">
    <source>
        <dbReference type="SAM" id="MobiDB-lite"/>
    </source>
</evidence>
<gene>
    <name evidence="2" type="ORF">E2562_031773</name>
</gene>
<proteinExistence type="predicted"/>
<feature type="non-terminal residue" evidence="2">
    <location>
        <position position="1"/>
    </location>
</feature>
<sequence>RTASIHHLLSHNNTNIANVSLAARCIDNSVNPLKELDLCSPQAPMKPVWLFYSFPRLNGPNKSNVVSSNTFGGNTTKYEPSRLNSPEKPNVANGNTFGGMKQMLAFFLCAPRCQKSLPLDHLG</sequence>
<keyword evidence="3" id="KW-1185">Reference proteome</keyword>
<evidence type="ECO:0000313" key="3">
    <source>
        <dbReference type="Proteomes" id="UP000479710"/>
    </source>
</evidence>
<feature type="compositionally biased region" description="Polar residues" evidence="1">
    <location>
        <begin position="70"/>
        <end position="84"/>
    </location>
</feature>
<evidence type="ECO:0000313" key="2">
    <source>
        <dbReference type="EMBL" id="KAF0897040.1"/>
    </source>
</evidence>
<accession>A0A6G1CA42</accession>